<dbReference type="GO" id="GO:0016020">
    <property type="term" value="C:membrane"/>
    <property type="evidence" value="ECO:0007669"/>
    <property type="project" value="InterPro"/>
</dbReference>
<dbReference type="EC" id="2.7.13.3" evidence="2"/>
<dbReference type="RefSeq" id="WP_244516749.1">
    <property type="nucleotide sequence ID" value="NZ_FNIL01000004.1"/>
</dbReference>
<keyword evidence="9" id="KW-0472">Membrane</keyword>
<keyword evidence="4" id="KW-0808">Transferase</keyword>
<dbReference type="EMBL" id="FNIL01000004">
    <property type="protein sequence ID" value="SDN90493.1"/>
    <property type="molecule type" value="Genomic_DNA"/>
</dbReference>
<dbReference type="Gene3D" id="1.20.5.1930">
    <property type="match status" value="1"/>
</dbReference>
<comment type="catalytic activity">
    <reaction evidence="1">
        <text>ATP + protein L-histidine = ADP + protein N-phospho-L-histidine.</text>
        <dbReference type="EC" id="2.7.13.3"/>
    </reaction>
</comment>
<dbReference type="PANTHER" id="PTHR24421">
    <property type="entry name" value="NITRATE/NITRITE SENSOR PROTEIN NARX-RELATED"/>
    <property type="match status" value="1"/>
</dbReference>
<organism evidence="11 12">
    <name type="scientific">Alkalicoccus daliensis</name>
    <dbReference type="NCBI Taxonomy" id="745820"/>
    <lineage>
        <taxon>Bacteria</taxon>
        <taxon>Bacillati</taxon>
        <taxon>Bacillota</taxon>
        <taxon>Bacilli</taxon>
        <taxon>Bacillales</taxon>
        <taxon>Bacillaceae</taxon>
        <taxon>Alkalicoccus</taxon>
    </lineage>
</organism>
<accession>A0A1H0F788</accession>
<dbReference type="InterPro" id="IPR036890">
    <property type="entry name" value="HATPase_C_sf"/>
</dbReference>
<feature type="transmembrane region" description="Helical" evidence="9">
    <location>
        <begin position="77"/>
        <end position="98"/>
    </location>
</feature>
<reference evidence="12" key="1">
    <citation type="submission" date="2016-10" db="EMBL/GenBank/DDBJ databases">
        <authorList>
            <person name="Varghese N."/>
            <person name="Submissions S."/>
        </authorList>
    </citation>
    <scope>NUCLEOTIDE SEQUENCE [LARGE SCALE GENOMIC DNA]</scope>
    <source>
        <strain evidence="12">CGMCC 1.10369</strain>
    </source>
</reference>
<gene>
    <name evidence="11" type="ORF">SAMN04488053_104218</name>
</gene>
<evidence type="ECO:0000313" key="12">
    <source>
        <dbReference type="Proteomes" id="UP000198778"/>
    </source>
</evidence>
<feature type="transmembrane region" description="Helical" evidence="9">
    <location>
        <begin position="48"/>
        <end position="65"/>
    </location>
</feature>
<name>A0A1H0F788_9BACI</name>
<dbReference type="InterPro" id="IPR011712">
    <property type="entry name" value="Sig_transdc_His_kin_sub3_dim/P"/>
</dbReference>
<evidence type="ECO:0000256" key="6">
    <source>
        <dbReference type="ARBA" id="ARBA00022777"/>
    </source>
</evidence>
<dbReference type="AlphaFoldDB" id="A0A1H0F788"/>
<evidence type="ECO:0000256" key="9">
    <source>
        <dbReference type="SAM" id="Phobius"/>
    </source>
</evidence>
<dbReference type="Proteomes" id="UP000198778">
    <property type="component" value="Unassembled WGS sequence"/>
</dbReference>
<evidence type="ECO:0000256" key="4">
    <source>
        <dbReference type="ARBA" id="ARBA00022679"/>
    </source>
</evidence>
<dbReference type="GO" id="GO:0000155">
    <property type="term" value="F:phosphorelay sensor kinase activity"/>
    <property type="evidence" value="ECO:0007669"/>
    <property type="project" value="InterPro"/>
</dbReference>
<evidence type="ECO:0000256" key="3">
    <source>
        <dbReference type="ARBA" id="ARBA00022553"/>
    </source>
</evidence>
<feature type="transmembrane region" description="Helical" evidence="9">
    <location>
        <begin position="24"/>
        <end position="42"/>
    </location>
</feature>
<dbReference type="GO" id="GO:0005524">
    <property type="term" value="F:ATP binding"/>
    <property type="evidence" value="ECO:0007669"/>
    <property type="project" value="UniProtKB-KW"/>
</dbReference>
<evidence type="ECO:0000259" key="10">
    <source>
        <dbReference type="Pfam" id="PF07730"/>
    </source>
</evidence>
<keyword evidence="9" id="KW-0812">Transmembrane</keyword>
<evidence type="ECO:0000313" key="11">
    <source>
        <dbReference type="EMBL" id="SDN90493.1"/>
    </source>
</evidence>
<evidence type="ECO:0000256" key="1">
    <source>
        <dbReference type="ARBA" id="ARBA00000085"/>
    </source>
</evidence>
<keyword evidence="8" id="KW-0902">Two-component regulatory system</keyword>
<dbReference type="SUPFAM" id="SSF55874">
    <property type="entry name" value="ATPase domain of HSP90 chaperone/DNA topoisomerase II/histidine kinase"/>
    <property type="match status" value="1"/>
</dbReference>
<feature type="transmembrane region" description="Helical" evidence="9">
    <location>
        <begin position="124"/>
        <end position="144"/>
    </location>
</feature>
<feature type="domain" description="Signal transduction histidine kinase subgroup 3 dimerisation and phosphoacceptor" evidence="10">
    <location>
        <begin position="186"/>
        <end position="252"/>
    </location>
</feature>
<dbReference type="Gene3D" id="3.30.565.10">
    <property type="entry name" value="Histidine kinase-like ATPase, C-terminal domain"/>
    <property type="match status" value="1"/>
</dbReference>
<keyword evidence="12" id="KW-1185">Reference proteome</keyword>
<protein>
    <recommendedName>
        <fullName evidence="2">histidine kinase</fullName>
        <ecNumber evidence="2">2.7.13.3</ecNumber>
    </recommendedName>
</protein>
<sequence>MIEEPDEEVVTIDNNWKNITAGSAVNIWRTAILIILSVLWLQGEGNEGILLLLFLTVMTLIRWRFELSSWSILIEQTILLVSVLIFPSAAYGLALHVFESMQKKQPWLTLPAFLFAAVYHDTSFIMFGGFILAAMIGGTLSGWLQDTKLYQREADEQRRIRYELEHVREELLLANAQGSRIAELAERDRIARRLHDDVGHEITASVLALHAFEELWKENDPEAKEVFEQLQERVISSADYLRETVHNLKPAEEFGVDGMYNIINHFTLCPVYFHVFGDSSRVPAHLWTILYPVLKEALTNIVRHAKPSQVDIKLDISRYIARLSIYNDDEREAKGSGSAGIGLRNLRYRAKSVGGSIVTDNSEGFRLICVLPIENKEEGEHNENLDRG</sequence>
<dbReference type="CDD" id="cd16917">
    <property type="entry name" value="HATPase_UhpB-NarQ-NarX-like"/>
    <property type="match status" value="1"/>
</dbReference>
<evidence type="ECO:0000256" key="8">
    <source>
        <dbReference type="ARBA" id="ARBA00023012"/>
    </source>
</evidence>
<evidence type="ECO:0000256" key="5">
    <source>
        <dbReference type="ARBA" id="ARBA00022741"/>
    </source>
</evidence>
<proteinExistence type="predicted"/>
<keyword evidence="3" id="KW-0597">Phosphoprotein</keyword>
<evidence type="ECO:0000256" key="2">
    <source>
        <dbReference type="ARBA" id="ARBA00012438"/>
    </source>
</evidence>
<evidence type="ECO:0000256" key="7">
    <source>
        <dbReference type="ARBA" id="ARBA00022840"/>
    </source>
</evidence>
<keyword evidence="9" id="KW-1133">Transmembrane helix</keyword>
<keyword evidence="7" id="KW-0067">ATP-binding</keyword>
<dbReference type="Pfam" id="PF07730">
    <property type="entry name" value="HisKA_3"/>
    <property type="match status" value="1"/>
</dbReference>
<dbReference type="PANTHER" id="PTHR24421:SF10">
    <property type="entry name" value="NITRATE_NITRITE SENSOR PROTEIN NARQ"/>
    <property type="match status" value="1"/>
</dbReference>
<keyword evidence="6 11" id="KW-0418">Kinase</keyword>
<dbReference type="InterPro" id="IPR050482">
    <property type="entry name" value="Sensor_HK_TwoCompSys"/>
</dbReference>
<dbReference type="GO" id="GO:0046983">
    <property type="term" value="F:protein dimerization activity"/>
    <property type="evidence" value="ECO:0007669"/>
    <property type="project" value="InterPro"/>
</dbReference>
<keyword evidence="5" id="KW-0547">Nucleotide-binding</keyword>
<dbReference type="STRING" id="745820.SAMN04488053_104218"/>